<reference evidence="2 3" key="1">
    <citation type="submission" date="2018-06" db="EMBL/GenBank/DDBJ databases">
        <title>Genomic Encyclopedia of Archaeal and Bacterial Type Strains, Phase II (KMG-II): from individual species to whole genera.</title>
        <authorList>
            <person name="Goeker M."/>
        </authorList>
    </citation>
    <scope>NUCLEOTIDE SEQUENCE [LARGE SCALE GENOMIC DNA]</scope>
    <source>
        <strain evidence="2 3">DSM 23857</strain>
    </source>
</reference>
<keyword evidence="1" id="KW-0732">Signal</keyword>
<feature type="chain" id="PRO_5016349839" evidence="1">
    <location>
        <begin position="23"/>
        <end position="114"/>
    </location>
</feature>
<gene>
    <name evidence="2" type="ORF">LX64_04289</name>
</gene>
<dbReference type="OrthoDB" id="678510at2"/>
<dbReference type="EMBL" id="QLLL01000009">
    <property type="protein sequence ID" value="RAI99737.1"/>
    <property type="molecule type" value="Genomic_DNA"/>
</dbReference>
<proteinExistence type="predicted"/>
<protein>
    <submittedName>
        <fullName evidence="2">Uncharacterized protein</fullName>
    </submittedName>
</protein>
<evidence type="ECO:0000256" key="1">
    <source>
        <dbReference type="SAM" id="SignalP"/>
    </source>
</evidence>
<dbReference type="Proteomes" id="UP000249547">
    <property type="component" value="Unassembled WGS sequence"/>
</dbReference>
<sequence>MRNWLKWIGFLCMLVVMMVATASPVFSIEPRIDCCKHEAGSADTCNDDADTEKGCKNEGNPFQFCACCVHAWLPAYTETSIIQEQPVATIFVLHGQDKLPLVPVFDFWQPPRFL</sequence>
<feature type="signal peptide" evidence="1">
    <location>
        <begin position="1"/>
        <end position="22"/>
    </location>
</feature>
<comment type="caution">
    <text evidence="2">The sequence shown here is derived from an EMBL/GenBank/DDBJ whole genome shotgun (WGS) entry which is preliminary data.</text>
</comment>
<name>A0A327Q7F9_9BACT</name>
<dbReference type="RefSeq" id="WP_148707413.1">
    <property type="nucleotide sequence ID" value="NZ_QLLL01000009.1"/>
</dbReference>
<evidence type="ECO:0000313" key="2">
    <source>
        <dbReference type="EMBL" id="RAI99737.1"/>
    </source>
</evidence>
<keyword evidence="3" id="KW-1185">Reference proteome</keyword>
<evidence type="ECO:0000313" key="3">
    <source>
        <dbReference type="Proteomes" id="UP000249547"/>
    </source>
</evidence>
<dbReference type="AlphaFoldDB" id="A0A327Q7F9"/>
<organism evidence="2 3">
    <name type="scientific">Chitinophaga skermanii</name>
    <dbReference type="NCBI Taxonomy" id="331697"/>
    <lineage>
        <taxon>Bacteria</taxon>
        <taxon>Pseudomonadati</taxon>
        <taxon>Bacteroidota</taxon>
        <taxon>Chitinophagia</taxon>
        <taxon>Chitinophagales</taxon>
        <taxon>Chitinophagaceae</taxon>
        <taxon>Chitinophaga</taxon>
    </lineage>
</organism>
<accession>A0A327Q7F9</accession>